<organism evidence="1 2">
    <name type="scientific">Lacticaseibacillus rhamnosus (strain ATCC 53103 / LMG 18243 / GG)</name>
    <name type="common">Lactobacillus rhamnosus</name>
    <dbReference type="NCBI Taxonomy" id="568703"/>
    <lineage>
        <taxon>Bacteria</taxon>
        <taxon>Bacillati</taxon>
        <taxon>Bacillota</taxon>
        <taxon>Bacilli</taxon>
        <taxon>Lactobacillales</taxon>
        <taxon>Lactobacillaceae</taxon>
        <taxon>Lacticaseibacillus</taxon>
    </lineage>
</organism>
<evidence type="ECO:0000313" key="2">
    <source>
        <dbReference type="Proteomes" id="UP000002067"/>
    </source>
</evidence>
<gene>
    <name evidence="1" type="ordered locus">LRHM_1890</name>
</gene>
<dbReference type="AlphaFoldDB" id="A0A809N241"/>
<proteinExistence type="predicted"/>
<dbReference type="Proteomes" id="UP000002067">
    <property type="component" value="Chromosome"/>
</dbReference>
<reference evidence="1 2" key="1">
    <citation type="journal article" date="2009" name="J. Bacteriol.">
        <title>Complete genome sequence of the probiotic Lactobacillus rhamnosus ATCC 53103.</title>
        <authorList>
            <person name="Morita H."/>
            <person name="Toh H."/>
            <person name="Oshima K."/>
            <person name="Murakami M."/>
            <person name="Taylor T.D."/>
            <person name="Igimi S."/>
            <person name="Hattori M."/>
        </authorList>
    </citation>
    <scope>NUCLEOTIDE SEQUENCE [LARGE SCALE GENOMIC DNA]</scope>
    <source>
        <strain evidence="2">ATCC 53103 / LMG 18243 / GG [Tokyo]</strain>
    </source>
</reference>
<name>A0A809N241_LACRG</name>
<dbReference type="KEGG" id="lrg:LRHM_1890"/>
<dbReference type="KEGG" id="lrh:LGG_01966"/>
<accession>A0A809N241</accession>
<protein>
    <submittedName>
        <fullName evidence="1">Uncharacterized protein</fullName>
    </submittedName>
</protein>
<dbReference type="EMBL" id="AP011548">
    <property type="protein sequence ID" value="BAI42417.1"/>
    <property type="molecule type" value="Genomic_DNA"/>
</dbReference>
<sequence>MSSWWLTAEIQRVQVPPGTLSLILEWIRTANPCITSLVFYDDIAYHFGEVVKYVQKVV</sequence>
<evidence type="ECO:0000313" key="1">
    <source>
        <dbReference type="EMBL" id="BAI42417.1"/>
    </source>
</evidence>